<evidence type="ECO:0000313" key="2">
    <source>
        <dbReference type="Proteomes" id="UP000321827"/>
    </source>
</evidence>
<gene>
    <name evidence="1" type="ORF">ODE01S_06060</name>
</gene>
<sequence length="187" mass="21563">MKHYMELSGNLKELDFAQLVALIANMEGVLELWNLPRRRSAQLFIKRKKLRCVRMNGAFLDPLQAKALMAELAAGAPAAFEFTAKPFRTPCEPPLNWPLDKLLLTVFTQYDERQRYLDRLPDPDRRFRLTPLANPDGSLFLRAAGPLLLRDEGATAREIAHDLRLPLDQVRYYLHKLLQRDKVEPAK</sequence>
<evidence type="ECO:0008006" key="3">
    <source>
        <dbReference type="Google" id="ProtNLM"/>
    </source>
</evidence>
<evidence type="ECO:0000313" key="1">
    <source>
        <dbReference type="EMBL" id="GEM89172.1"/>
    </source>
</evidence>
<proteinExistence type="predicted"/>
<organism evidence="1 2">
    <name type="scientific">Oceanithermus desulfurans NBRC 100063</name>
    <dbReference type="NCBI Taxonomy" id="1227550"/>
    <lineage>
        <taxon>Bacteria</taxon>
        <taxon>Thermotogati</taxon>
        <taxon>Deinococcota</taxon>
        <taxon>Deinococci</taxon>
        <taxon>Thermales</taxon>
        <taxon>Thermaceae</taxon>
        <taxon>Oceanithermus</taxon>
    </lineage>
</organism>
<accession>A0A511RJP6</accession>
<protein>
    <recommendedName>
        <fullName evidence="3">DUF4388 domain-containing protein</fullName>
    </recommendedName>
</protein>
<comment type="caution">
    <text evidence="1">The sequence shown here is derived from an EMBL/GenBank/DDBJ whole genome shotgun (WGS) entry which is preliminary data.</text>
</comment>
<reference evidence="1 2" key="1">
    <citation type="submission" date="2019-07" db="EMBL/GenBank/DDBJ databases">
        <title>Whole genome shotgun sequence of Oceanithermus desulfurans NBRC 100063.</title>
        <authorList>
            <person name="Hosoyama A."/>
            <person name="Uohara A."/>
            <person name="Ohji S."/>
            <person name="Ichikawa N."/>
        </authorList>
    </citation>
    <scope>NUCLEOTIDE SEQUENCE [LARGE SCALE GENOMIC DNA]</scope>
    <source>
        <strain evidence="1 2">NBRC 100063</strain>
    </source>
</reference>
<dbReference type="Proteomes" id="UP000321827">
    <property type="component" value="Unassembled WGS sequence"/>
</dbReference>
<dbReference type="AlphaFoldDB" id="A0A511RJP6"/>
<name>A0A511RJP6_9DEIN</name>
<dbReference type="EMBL" id="BJXN01000003">
    <property type="protein sequence ID" value="GEM89172.1"/>
    <property type="molecule type" value="Genomic_DNA"/>
</dbReference>